<comment type="caution">
    <text evidence="8">The sequence shown here is derived from an EMBL/GenBank/DDBJ whole genome shotgun (WGS) entry which is preliminary data.</text>
</comment>
<keyword evidence="9" id="KW-1185">Reference proteome</keyword>
<feature type="compositionally biased region" description="Gly residues" evidence="7">
    <location>
        <begin position="83"/>
        <end position="96"/>
    </location>
</feature>
<feature type="compositionally biased region" description="Pro residues" evidence="7">
    <location>
        <begin position="221"/>
        <end position="233"/>
    </location>
</feature>
<dbReference type="GO" id="GO:0000177">
    <property type="term" value="C:cytoplasmic exosome (RNase complex)"/>
    <property type="evidence" value="ECO:0007669"/>
    <property type="project" value="TreeGrafter"/>
</dbReference>
<dbReference type="InterPro" id="IPR020568">
    <property type="entry name" value="Ribosomal_Su5_D2-typ_SF"/>
</dbReference>
<evidence type="ECO:0000256" key="6">
    <source>
        <dbReference type="ARBA" id="ARBA00042523"/>
    </source>
</evidence>
<dbReference type="Gene3D" id="3.30.230.70">
    <property type="entry name" value="GHMP Kinase, N-terminal domain"/>
    <property type="match status" value="1"/>
</dbReference>
<feature type="region of interest" description="Disordered" evidence="7">
    <location>
        <begin position="75"/>
        <end position="96"/>
    </location>
</feature>
<reference evidence="8" key="1">
    <citation type="submission" date="2023-03" db="EMBL/GenBank/DDBJ databases">
        <title>Complete genome of Cladonia borealis.</title>
        <authorList>
            <person name="Park H."/>
        </authorList>
    </citation>
    <scope>NUCLEOTIDE SEQUENCE</scope>
    <source>
        <strain evidence="8">ANT050790</strain>
    </source>
</reference>
<organism evidence="8 9">
    <name type="scientific">Cladonia borealis</name>
    <dbReference type="NCBI Taxonomy" id="184061"/>
    <lineage>
        <taxon>Eukaryota</taxon>
        <taxon>Fungi</taxon>
        <taxon>Dikarya</taxon>
        <taxon>Ascomycota</taxon>
        <taxon>Pezizomycotina</taxon>
        <taxon>Lecanoromycetes</taxon>
        <taxon>OSLEUM clade</taxon>
        <taxon>Lecanoromycetidae</taxon>
        <taxon>Lecanorales</taxon>
        <taxon>Lecanorineae</taxon>
        <taxon>Cladoniaceae</taxon>
        <taxon>Cladonia</taxon>
    </lineage>
</organism>
<evidence type="ECO:0000256" key="5">
    <source>
        <dbReference type="ARBA" id="ARBA00022835"/>
    </source>
</evidence>
<name>A0AA39R572_9LECA</name>
<dbReference type="PANTHER" id="PTHR11097:SF8">
    <property type="entry name" value="EXOSOME COMPLEX COMPONENT RRP42"/>
    <property type="match status" value="1"/>
</dbReference>
<dbReference type="Proteomes" id="UP001166286">
    <property type="component" value="Unassembled WGS sequence"/>
</dbReference>
<evidence type="ECO:0000256" key="2">
    <source>
        <dbReference type="ARBA" id="ARBA00004604"/>
    </source>
</evidence>
<evidence type="ECO:0000313" key="9">
    <source>
        <dbReference type="Proteomes" id="UP001166286"/>
    </source>
</evidence>
<dbReference type="AlphaFoldDB" id="A0AA39R572"/>
<comment type="subcellular location">
    <subcellularLocation>
        <location evidence="1">Cytoplasm</location>
    </subcellularLocation>
    <subcellularLocation>
        <location evidence="2">Nucleus</location>
        <location evidence="2">Nucleolus</location>
    </subcellularLocation>
</comment>
<feature type="region of interest" description="Disordered" evidence="7">
    <location>
        <begin position="305"/>
        <end position="330"/>
    </location>
</feature>
<dbReference type="SUPFAM" id="SSF54211">
    <property type="entry name" value="Ribosomal protein S5 domain 2-like"/>
    <property type="match status" value="1"/>
</dbReference>
<dbReference type="GO" id="GO:0000176">
    <property type="term" value="C:nuclear exosome (RNase complex)"/>
    <property type="evidence" value="ECO:0007669"/>
    <property type="project" value="TreeGrafter"/>
</dbReference>
<sequence length="366" mass="38796">MPPTIPPLLSPSELSYLHTSLSLTPPIRPDARSPTSFRPLVAETDLLPAANGSARLCFADGTEAIVGVKGEVEKTTNTTTTGGRSGGKGGGKGGGIDVIDMDVDEVEEVGSGGEGRWIEVSVDMPGQRDDDAMVVFLGEMIHEGLVADQFLQNRLVINNRWHWRLYIDILLLSPPLTYPLPLLSLTTHLALLSTHLPAPVQGLEKDDDPLFNDDWDAAVPLYPPSTPTNPPNPTSNTNSNKKPTTARPPITLLVISIGSNIFFDPSHAELAVADSVVAVTIASSSSSSSNEAEDLSLLAVRTIDPPSRLSSSSSTTDADAGREEEEGVWKAKKGGVRRDVLGRMIGMCTERGGVGAEVLSGLEGFT</sequence>
<dbReference type="GO" id="GO:0034475">
    <property type="term" value="P:U4 snRNA 3'-end processing"/>
    <property type="evidence" value="ECO:0007669"/>
    <property type="project" value="TreeGrafter"/>
</dbReference>
<dbReference type="GO" id="GO:0035925">
    <property type="term" value="F:mRNA 3'-UTR AU-rich region binding"/>
    <property type="evidence" value="ECO:0007669"/>
    <property type="project" value="TreeGrafter"/>
</dbReference>
<evidence type="ECO:0000256" key="4">
    <source>
        <dbReference type="ARBA" id="ARBA00022490"/>
    </source>
</evidence>
<evidence type="ECO:0000256" key="7">
    <source>
        <dbReference type="SAM" id="MobiDB-lite"/>
    </source>
</evidence>
<dbReference type="GO" id="GO:0016075">
    <property type="term" value="P:rRNA catabolic process"/>
    <property type="evidence" value="ECO:0007669"/>
    <property type="project" value="TreeGrafter"/>
</dbReference>
<evidence type="ECO:0000313" key="8">
    <source>
        <dbReference type="EMBL" id="KAK0514025.1"/>
    </source>
</evidence>
<dbReference type="GO" id="GO:0034473">
    <property type="term" value="P:U1 snRNA 3'-end processing"/>
    <property type="evidence" value="ECO:0007669"/>
    <property type="project" value="TreeGrafter"/>
</dbReference>
<dbReference type="InterPro" id="IPR027408">
    <property type="entry name" value="PNPase/RNase_PH_dom_sf"/>
</dbReference>
<dbReference type="InterPro" id="IPR050590">
    <property type="entry name" value="Exosome_comp_Rrp42_subfam"/>
</dbReference>
<keyword evidence="4" id="KW-0963">Cytoplasm</keyword>
<dbReference type="GO" id="GO:0005730">
    <property type="term" value="C:nucleolus"/>
    <property type="evidence" value="ECO:0007669"/>
    <property type="project" value="UniProtKB-SubCell"/>
</dbReference>
<feature type="region of interest" description="Disordered" evidence="7">
    <location>
        <begin position="221"/>
        <end position="245"/>
    </location>
</feature>
<accession>A0AA39R572</accession>
<dbReference type="GO" id="GO:0071038">
    <property type="term" value="P:TRAMP-dependent tRNA surveillance pathway"/>
    <property type="evidence" value="ECO:0007669"/>
    <property type="project" value="TreeGrafter"/>
</dbReference>
<protein>
    <recommendedName>
        <fullName evidence="6">Ribosomal RNA-processing protein 42</fullName>
    </recommendedName>
</protein>
<comment type="similarity">
    <text evidence="3">Belongs to the RNase PH family.</text>
</comment>
<evidence type="ECO:0000256" key="1">
    <source>
        <dbReference type="ARBA" id="ARBA00004496"/>
    </source>
</evidence>
<keyword evidence="5" id="KW-0271">Exosome</keyword>
<proteinExistence type="inferred from homology"/>
<dbReference type="GO" id="GO:0000467">
    <property type="term" value="P:exonucleolytic trimming to generate mature 3'-end of 5.8S rRNA from tricistronic rRNA transcript (SSU-rRNA, 5.8S rRNA, LSU-rRNA)"/>
    <property type="evidence" value="ECO:0007669"/>
    <property type="project" value="TreeGrafter"/>
</dbReference>
<feature type="compositionally biased region" description="Low complexity" evidence="7">
    <location>
        <begin position="234"/>
        <end position="245"/>
    </location>
</feature>
<dbReference type="GO" id="GO:0071035">
    <property type="term" value="P:nuclear polyadenylation-dependent rRNA catabolic process"/>
    <property type="evidence" value="ECO:0007669"/>
    <property type="project" value="TreeGrafter"/>
</dbReference>
<dbReference type="EMBL" id="JAFEKC020000006">
    <property type="protein sequence ID" value="KAK0514025.1"/>
    <property type="molecule type" value="Genomic_DNA"/>
</dbReference>
<evidence type="ECO:0000256" key="3">
    <source>
        <dbReference type="ARBA" id="ARBA00006678"/>
    </source>
</evidence>
<dbReference type="GO" id="GO:0034476">
    <property type="term" value="P:U5 snRNA 3'-end processing"/>
    <property type="evidence" value="ECO:0007669"/>
    <property type="project" value="TreeGrafter"/>
</dbReference>
<dbReference type="PANTHER" id="PTHR11097">
    <property type="entry name" value="EXOSOME COMPLEX EXONUCLEASE RIBOSOMAL RNA PROCESSING PROTEIN"/>
    <property type="match status" value="1"/>
</dbReference>
<dbReference type="GO" id="GO:0071028">
    <property type="term" value="P:nuclear mRNA surveillance"/>
    <property type="evidence" value="ECO:0007669"/>
    <property type="project" value="TreeGrafter"/>
</dbReference>
<gene>
    <name evidence="8" type="ORF">JMJ35_003747</name>
</gene>